<protein>
    <submittedName>
        <fullName evidence="1">Uncharacterized protein</fullName>
    </submittedName>
</protein>
<evidence type="ECO:0000313" key="2">
    <source>
        <dbReference type="Proteomes" id="UP001295423"/>
    </source>
</evidence>
<dbReference type="EMBL" id="CAKOGP040000002">
    <property type="protein sequence ID" value="CAJ1920120.1"/>
    <property type="molecule type" value="Genomic_DNA"/>
</dbReference>
<dbReference type="Proteomes" id="UP001295423">
    <property type="component" value="Unassembled WGS sequence"/>
</dbReference>
<accession>A0AAD2FFP4</accession>
<comment type="caution">
    <text evidence="1">The sequence shown here is derived from an EMBL/GenBank/DDBJ whole genome shotgun (WGS) entry which is preliminary data.</text>
</comment>
<keyword evidence="2" id="KW-1185">Reference proteome</keyword>
<reference evidence="1" key="1">
    <citation type="submission" date="2023-08" db="EMBL/GenBank/DDBJ databases">
        <authorList>
            <person name="Audoor S."/>
            <person name="Bilcke G."/>
        </authorList>
    </citation>
    <scope>NUCLEOTIDE SEQUENCE</scope>
</reference>
<organism evidence="1 2">
    <name type="scientific">Cylindrotheca closterium</name>
    <dbReference type="NCBI Taxonomy" id="2856"/>
    <lineage>
        <taxon>Eukaryota</taxon>
        <taxon>Sar</taxon>
        <taxon>Stramenopiles</taxon>
        <taxon>Ochrophyta</taxon>
        <taxon>Bacillariophyta</taxon>
        <taxon>Bacillariophyceae</taxon>
        <taxon>Bacillariophycidae</taxon>
        <taxon>Bacillariales</taxon>
        <taxon>Bacillariaceae</taxon>
        <taxon>Cylindrotheca</taxon>
    </lineage>
</organism>
<sequence length="478" mass="53771">MASSFSSLRQQIDNFQALLTAAASSNNVRNYDIRHCLRQIQACLLSEQGDILYDQSDNDEVTQVLMTLLILNDEYADPMILEMVNIITQRAAELIAYYGRELSTQQIQELLPRVLCLLQTSNTDEVVHSLLQLLNQHLSPPRLQEIFDGSDLDCWITLQTVLSHQQKHRSEPTSFLSLSIFIVTLLNHLASNVLPPQKITLPDWIQSQVVLQHENASPMEAKQVVGEYLELLEQFGVFLFESSLHLLEQSAHGDFGSDENNSNQMDINTVMMTLQYSTVATDCVQLCMPRDDGNPPLLAMSFGGILTSLWQALTCFVVQKLESVVIPTSDNAQQDPVRLQMQLAATEALWQLTYMATSNDIVALEESSSSMVVVTILRMLQYPETFWTLQTKEWLSGQVSSTPYKVSLRRALQATTLSQVYHRSGSNAQDHIASLLHEVLNCGNEKIQNDDPWQPLVEELLSEHLALVQGTSTHQNQV</sequence>
<evidence type="ECO:0000313" key="1">
    <source>
        <dbReference type="EMBL" id="CAJ1920120.1"/>
    </source>
</evidence>
<gene>
    <name evidence="1" type="ORF">CYCCA115_LOCUS872</name>
</gene>
<name>A0AAD2FFP4_9STRA</name>
<dbReference type="AlphaFoldDB" id="A0AAD2FFP4"/>
<proteinExistence type="predicted"/>